<dbReference type="GO" id="GO:0043916">
    <property type="term" value="F:DNA-7-methylguanine glycosylase activity"/>
    <property type="evidence" value="ECO:0007669"/>
    <property type="project" value="TreeGrafter"/>
</dbReference>
<proteinExistence type="inferred from homology"/>
<dbReference type="EMBL" id="PCGR01000003">
    <property type="protein sequence ID" value="PJK16130.1"/>
    <property type="molecule type" value="Genomic_DNA"/>
</dbReference>
<dbReference type="CDD" id="cd00056">
    <property type="entry name" value="ENDO3c"/>
    <property type="match status" value="1"/>
</dbReference>
<accession>A0A2M9EY53</accession>
<evidence type="ECO:0000256" key="4">
    <source>
        <dbReference type="ARBA" id="ARBA00022763"/>
    </source>
</evidence>
<comment type="caution">
    <text evidence="7">The sequence shown here is derived from an EMBL/GenBank/DDBJ whole genome shotgun (WGS) entry which is preliminary data.</text>
</comment>
<dbReference type="InterPro" id="IPR023170">
    <property type="entry name" value="HhH_base_excis_C"/>
</dbReference>
<dbReference type="PANTHER" id="PTHR43003:SF12">
    <property type="entry name" value="DNA-3-METHYLADENINE GLYCOSYLASE"/>
    <property type="match status" value="1"/>
</dbReference>
<keyword evidence="5" id="KW-0234">DNA repair</keyword>
<dbReference type="Gene3D" id="3.30.310.20">
    <property type="entry name" value="DNA-3-methyladenine glycosylase AlkA, N-terminal domain"/>
    <property type="match status" value="1"/>
</dbReference>
<sequence length="236" mass="27246">MTALSDVRNAEHLEEAARYVEMWLGLQVNIEGFYQLTEGDDLLRPLAQDYRGLRIVQIPELFEALSWAIMGQQINLTFAYTLKKRFVERYGEGMAYQGEMYWQFPKPEDVVNVSVEELQELQLTRRKAEYILGVAKLMITGELEKAQLESLSDDGLRQRLLAIRGIGPWTADYVSMRCFGRTSAFPIGDAGLHQAVRKHLNLDRKPTVKELETLGARWQGWQSYATYYLWRSLSTN</sequence>
<dbReference type="GO" id="GO:0005737">
    <property type="term" value="C:cytoplasm"/>
    <property type="evidence" value="ECO:0007669"/>
    <property type="project" value="TreeGrafter"/>
</dbReference>
<comment type="similarity">
    <text evidence="2">Belongs to the alkylbase DNA glycosidase AlkA family.</text>
</comment>
<dbReference type="SMART" id="SM00478">
    <property type="entry name" value="ENDO3c"/>
    <property type="match status" value="1"/>
</dbReference>
<keyword evidence="4" id="KW-0227">DNA damage</keyword>
<dbReference type="Proteomes" id="UP000228680">
    <property type="component" value="Unassembled WGS sequence"/>
</dbReference>
<dbReference type="InterPro" id="IPR051912">
    <property type="entry name" value="Alkylbase_DNA_Glycosylase/TA"/>
</dbReference>
<dbReference type="InterPro" id="IPR003265">
    <property type="entry name" value="HhH-GPD_domain"/>
</dbReference>
<evidence type="ECO:0000256" key="1">
    <source>
        <dbReference type="ARBA" id="ARBA00000086"/>
    </source>
</evidence>
<evidence type="ECO:0000313" key="8">
    <source>
        <dbReference type="Proteomes" id="UP000228680"/>
    </source>
</evidence>
<dbReference type="PANTHER" id="PTHR43003">
    <property type="entry name" value="DNA-3-METHYLADENINE GLYCOSYLASE"/>
    <property type="match status" value="1"/>
</dbReference>
<dbReference type="SUPFAM" id="SSF48150">
    <property type="entry name" value="DNA-glycosylase"/>
    <property type="match status" value="1"/>
</dbReference>
<protein>
    <recommendedName>
        <fullName evidence="3">DNA-3-methyladenine glycosylase II</fullName>
        <ecNumber evidence="3">3.2.2.21</ecNumber>
    </recommendedName>
</protein>
<dbReference type="EC" id="3.2.2.21" evidence="3"/>
<dbReference type="FunFam" id="1.10.340.30:FF:000004">
    <property type="entry name" value="DNA-3-methyladenine glycosylase II"/>
    <property type="match status" value="1"/>
</dbReference>
<dbReference type="InterPro" id="IPR011257">
    <property type="entry name" value="DNA_glycosylase"/>
</dbReference>
<dbReference type="GO" id="GO:0006307">
    <property type="term" value="P:DNA alkylation repair"/>
    <property type="evidence" value="ECO:0007669"/>
    <property type="project" value="TreeGrafter"/>
</dbReference>
<evidence type="ECO:0000256" key="5">
    <source>
        <dbReference type="ARBA" id="ARBA00023204"/>
    </source>
</evidence>
<organism evidence="7 8">
    <name type="scientific">Chryseomicrobium excrementi</name>
    <dbReference type="NCBI Taxonomy" id="2041346"/>
    <lineage>
        <taxon>Bacteria</taxon>
        <taxon>Bacillati</taxon>
        <taxon>Bacillota</taxon>
        <taxon>Bacilli</taxon>
        <taxon>Bacillales</taxon>
        <taxon>Caryophanaceae</taxon>
        <taxon>Chryseomicrobium</taxon>
    </lineage>
</organism>
<comment type="catalytic activity">
    <reaction evidence="1">
        <text>Hydrolysis of alkylated DNA, releasing 3-methyladenine, 3-methylguanine, 7-methylguanine and 7-methyladenine.</text>
        <dbReference type="EC" id="3.2.2.21"/>
    </reaction>
</comment>
<evidence type="ECO:0000256" key="2">
    <source>
        <dbReference type="ARBA" id="ARBA00010817"/>
    </source>
</evidence>
<dbReference type="GO" id="GO:0008725">
    <property type="term" value="F:DNA-3-methyladenine glycosylase activity"/>
    <property type="evidence" value="ECO:0007669"/>
    <property type="project" value="TreeGrafter"/>
</dbReference>
<reference evidence="7 8" key="1">
    <citation type="submission" date="2017-10" db="EMBL/GenBank/DDBJ databases">
        <title>Draft genome of Chryseomicrobium casticus sp. nov.</title>
        <authorList>
            <person name="Chakraborty R."/>
            <person name="Saha T."/>
        </authorList>
    </citation>
    <scope>NUCLEOTIDE SEQUENCE [LARGE SCALE GENOMIC DNA]</scope>
    <source>
        <strain evidence="7 8">ET03</strain>
    </source>
</reference>
<name>A0A2M9EY53_9BACL</name>
<dbReference type="Pfam" id="PF00730">
    <property type="entry name" value="HhH-GPD"/>
    <property type="match status" value="1"/>
</dbReference>
<dbReference type="GO" id="GO:0032993">
    <property type="term" value="C:protein-DNA complex"/>
    <property type="evidence" value="ECO:0007669"/>
    <property type="project" value="TreeGrafter"/>
</dbReference>
<dbReference type="Gene3D" id="1.10.1670.10">
    <property type="entry name" value="Helix-hairpin-Helix base-excision DNA repair enzymes (C-terminal)"/>
    <property type="match status" value="1"/>
</dbReference>
<dbReference type="Gene3D" id="1.10.340.30">
    <property type="entry name" value="Hypothetical protein, domain 2"/>
    <property type="match status" value="1"/>
</dbReference>
<dbReference type="AlphaFoldDB" id="A0A2M9EY53"/>
<dbReference type="GO" id="GO:0006285">
    <property type="term" value="P:base-excision repair, AP site formation"/>
    <property type="evidence" value="ECO:0007669"/>
    <property type="project" value="TreeGrafter"/>
</dbReference>
<dbReference type="GO" id="GO:0032131">
    <property type="term" value="F:alkylated DNA binding"/>
    <property type="evidence" value="ECO:0007669"/>
    <property type="project" value="TreeGrafter"/>
</dbReference>
<gene>
    <name evidence="7" type="ORF">CQS04_09450</name>
</gene>
<keyword evidence="8" id="KW-1185">Reference proteome</keyword>
<feature type="domain" description="HhH-GPD" evidence="6">
    <location>
        <begin position="70"/>
        <end position="234"/>
    </location>
</feature>
<evidence type="ECO:0000259" key="6">
    <source>
        <dbReference type="SMART" id="SM00478"/>
    </source>
</evidence>
<evidence type="ECO:0000256" key="3">
    <source>
        <dbReference type="ARBA" id="ARBA00012000"/>
    </source>
</evidence>
<evidence type="ECO:0000313" key="7">
    <source>
        <dbReference type="EMBL" id="PJK16130.1"/>
    </source>
</evidence>
<dbReference type="InterPro" id="IPR037046">
    <property type="entry name" value="AlkA_N_sf"/>
</dbReference>